<keyword evidence="1" id="KW-1185">Reference proteome</keyword>
<name>A0A1I7UW75_9PELO</name>
<dbReference type="PANTHER" id="PTHR35182">
    <property type="entry name" value="PROTEIN CBG13762"/>
    <property type="match status" value="1"/>
</dbReference>
<accession>A0A1I7UW75</accession>
<dbReference type="PANTHER" id="PTHR35182:SF7">
    <property type="entry name" value="SECRETED PROTEIN"/>
    <property type="match status" value="1"/>
</dbReference>
<dbReference type="WBParaSite" id="Csp11.Scaffold630.g19961.t1">
    <property type="protein sequence ID" value="Csp11.Scaffold630.g19961.t1"/>
    <property type="gene ID" value="Csp11.Scaffold630.g19961"/>
</dbReference>
<organism evidence="1 2">
    <name type="scientific">Caenorhabditis tropicalis</name>
    <dbReference type="NCBI Taxonomy" id="1561998"/>
    <lineage>
        <taxon>Eukaryota</taxon>
        <taxon>Metazoa</taxon>
        <taxon>Ecdysozoa</taxon>
        <taxon>Nematoda</taxon>
        <taxon>Chromadorea</taxon>
        <taxon>Rhabditida</taxon>
        <taxon>Rhabditina</taxon>
        <taxon>Rhabditomorpha</taxon>
        <taxon>Rhabditoidea</taxon>
        <taxon>Rhabditidae</taxon>
        <taxon>Peloderinae</taxon>
        <taxon>Caenorhabditis</taxon>
    </lineage>
</organism>
<sequence length="148" mass="17027">MIRQCLLTTPRPINAAFFDNVTIPMPVSANYRRIVEMTYGVKEEQLYRVCNGKNKKTCGYWENIQTKAKVESGKTTYNKNKKALIIKKILRTDFGIYYTQNSRYEKSTFDSRNSSDTPTPHEISGLLLPILNSDSKNVSFTQQCNVQQ</sequence>
<dbReference type="AlphaFoldDB" id="A0A1I7UW75"/>
<reference evidence="2" key="1">
    <citation type="submission" date="2016-11" db="UniProtKB">
        <authorList>
            <consortium name="WormBaseParasite"/>
        </authorList>
    </citation>
    <scope>IDENTIFICATION</scope>
</reference>
<dbReference type="Proteomes" id="UP000095282">
    <property type="component" value="Unplaced"/>
</dbReference>
<proteinExistence type="predicted"/>
<evidence type="ECO:0000313" key="2">
    <source>
        <dbReference type="WBParaSite" id="Csp11.Scaffold630.g19961.t1"/>
    </source>
</evidence>
<protein>
    <submittedName>
        <fullName evidence="2">FLYWCH-type domain-containing protein</fullName>
    </submittedName>
</protein>
<evidence type="ECO:0000313" key="1">
    <source>
        <dbReference type="Proteomes" id="UP000095282"/>
    </source>
</evidence>
<dbReference type="eggNOG" id="ENOG502TI1Z">
    <property type="taxonomic scope" value="Eukaryota"/>
</dbReference>